<accession>A0ABZ1CE55</accession>
<dbReference type="InterPro" id="IPR028098">
    <property type="entry name" value="Glyco_trans_4-like_N"/>
</dbReference>
<reference evidence="3 4" key="2">
    <citation type="submission" date="2023-12" db="EMBL/GenBank/DDBJ databases">
        <title>Description of an unclassified Opitutus bacterium of Verrucomicrobiota.</title>
        <authorList>
            <person name="Zhang D.-F."/>
        </authorList>
    </citation>
    <scope>NUCLEOTIDE SEQUENCE [LARGE SCALE GENOMIC DNA]</scope>
    <source>
        <strain evidence="3 4">WL0086</strain>
    </source>
</reference>
<gene>
    <name evidence="3" type="ORF">K1X11_011160</name>
</gene>
<feature type="domain" description="Glycosyl transferase family 1" evidence="1">
    <location>
        <begin position="191"/>
        <end position="358"/>
    </location>
</feature>
<dbReference type="Gene3D" id="3.40.50.2000">
    <property type="entry name" value="Glycogen Phosphorylase B"/>
    <property type="match status" value="2"/>
</dbReference>
<reference evidence="3 4" key="1">
    <citation type="submission" date="2021-08" db="EMBL/GenBank/DDBJ databases">
        <authorList>
            <person name="Zhang D."/>
            <person name="Zhang A."/>
            <person name="Wang L."/>
        </authorList>
    </citation>
    <scope>NUCLEOTIDE SEQUENCE [LARGE SCALE GENOMIC DNA]</scope>
    <source>
        <strain evidence="3 4">WL0086</strain>
    </source>
</reference>
<dbReference type="PANTHER" id="PTHR45947">
    <property type="entry name" value="SULFOQUINOVOSYL TRANSFERASE SQD2"/>
    <property type="match status" value="1"/>
</dbReference>
<dbReference type="RefSeq" id="WP_221032108.1">
    <property type="nucleotide sequence ID" value="NZ_CP139781.1"/>
</dbReference>
<dbReference type="InterPro" id="IPR050194">
    <property type="entry name" value="Glycosyltransferase_grp1"/>
</dbReference>
<keyword evidence="3" id="KW-0328">Glycosyltransferase</keyword>
<dbReference type="Pfam" id="PF00534">
    <property type="entry name" value="Glycos_transf_1"/>
    <property type="match status" value="1"/>
</dbReference>
<evidence type="ECO:0000313" key="4">
    <source>
        <dbReference type="Proteomes" id="UP000738431"/>
    </source>
</evidence>
<feature type="domain" description="Glycosyltransferase subfamily 4-like N-terminal" evidence="2">
    <location>
        <begin position="14"/>
        <end position="184"/>
    </location>
</feature>
<evidence type="ECO:0000259" key="1">
    <source>
        <dbReference type="Pfam" id="PF00534"/>
    </source>
</evidence>
<keyword evidence="3" id="KW-0808">Transferase</keyword>
<dbReference type="EMBL" id="CP139781">
    <property type="protein sequence ID" value="WRQ89967.1"/>
    <property type="molecule type" value="Genomic_DNA"/>
</dbReference>
<dbReference type="PANTHER" id="PTHR45947:SF3">
    <property type="entry name" value="SULFOQUINOVOSYL TRANSFERASE SQD2"/>
    <property type="match status" value="1"/>
</dbReference>
<name>A0ABZ1CE55_9BACT</name>
<dbReference type="EC" id="2.4.-.-" evidence="3"/>
<organism evidence="3 4">
    <name type="scientific">Actomonas aquatica</name>
    <dbReference type="NCBI Taxonomy" id="2866162"/>
    <lineage>
        <taxon>Bacteria</taxon>
        <taxon>Pseudomonadati</taxon>
        <taxon>Verrucomicrobiota</taxon>
        <taxon>Opitutia</taxon>
        <taxon>Opitutales</taxon>
        <taxon>Opitutaceae</taxon>
        <taxon>Actomonas</taxon>
    </lineage>
</organism>
<evidence type="ECO:0000313" key="3">
    <source>
        <dbReference type="EMBL" id="WRQ89967.1"/>
    </source>
</evidence>
<evidence type="ECO:0000259" key="2">
    <source>
        <dbReference type="Pfam" id="PF13439"/>
    </source>
</evidence>
<dbReference type="SUPFAM" id="SSF53756">
    <property type="entry name" value="UDP-Glycosyltransferase/glycogen phosphorylase"/>
    <property type="match status" value="1"/>
</dbReference>
<proteinExistence type="predicted"/>
<dbReference type="Proteomes" id="UP000738431">
    <property type="component" value="Chromosome"/>
</dbReference>
<dbReference type="GO" id="GO:0016757">
    <property type="term" value="F:glycosyltransferase activity"/>
    <property type="evidence" value="ECO:0007669"/>
    <property type="project" value="UniProtKB-KW"/>
</dbReference>
<protein>
    <submittedName>
        <fullName evidence="3">Glycosyltransferase</fullName>
        <ecNumber evidence="3">2.4.-.-</ecNumber>
    </submittedName>
</protein>
<dbReference type="InterPro" id="IPR001296">
    <property type="entry name" value="Glyco_trans_1"/>
</dbReference>
<sequence>MNIGLFTNTFLPHVGGVARSTQTLLEDLRRLRHRVLVVAPEFAEGTAPRRIERSVERVPAVSNFNGSDFSVRLPLGAALNKRLNHFELDLIHAHHPFLLGDTALRVAAERGVPVVFTHHTLYEQYTHYVPFDSPALRDYVIELSTRFANCCEGVIAPSESVADLIRSRGVTTPIRVIPTGIDTAKLSSGRRDRWRKKLKLQDDDILFGHVGRLAPEKNLEFMAEGLARCLSRNDNAYAIIVGDGPSRPDMERIFGERRVLHRVHFAGQQTGRALHDAYAAMDAFAFASHSETQGMVVAEAMAAANPVIALDASGVREVVTNNRNGRLLKADASTEAYARALTQLVRNHEARQRWTAEATVTAARFDRQHTAAEVVDYYQQLIEQRRGSPSSEHPDIWDRLLDRIAVETRLLGDKLGAAINTVTSRLSHHPSEPMAEAS</sequence>
<keyword evidence="4" id="KW-1185">Reference proteome</keyword>
<dbReference type="Pfam" id="PF13439">
    <property type="entry name" value="Glyco_transf_4"/>
    <property type="match status" value="1"/>
</dbReference>